<dbReference type="Proteomes" id="UP001620597">
    <property type="component" value="Unassembled WGS sequence"/>
</dbReference>
<dbReference type="SUPFAM" id="SSF55729">
    <property type="entry name" value="Acyl-CoA N-acyltransferases (Nat)"/>
    <property type="match status" value="1"/>
</dbReference>
<organism evidence="4 5">
    <name type="scientific">Oceanobacter antarcticus</name>
    <dbReference type="NCBI Taxonomy" id="3133425"/>
    <lineage>
        <taxon>Bacteria</taxon>
        <taxon>Pseudomonadati</taxon>
        <taxon>Pseudomonadota</taxon>
        <taxon>Gammaproteobacteria</taxon>
        <taxon>Oceanospirillales</taxon>
        <taxon>Oceanospirillaceae</taxon>
        <taxon>Oceanobacter</taxon>
    </lineage>
</organism>
<evidence type="ECO:0000313" key="4">
    <source>
        <dbReference type="EMBL" id="MFK4754122.1"/>
    </source>
</evidence>
<dbReference type="CDD" id="cd04301">
    <property type="entry name" value="NAT_SF"/>
    <property type="match status" value="1"/>
</dbReference>
<evidence type="ECO:0000259" key="3">
    <source>
        <dbReference type="PROSITE" id="PS51186"/>
    </source>
</evidence>
<keyword evidence="2" id="KW-0012">Acyltransferase</keyword>
<evidence type="ECO:0000256" key="1">
    <source>
        <dbReference type="ARBA" id="ARBA00022679"/>
    </source>
</evidence>
<dbReference type="PROSITE" id="PS51186">
    <property type="entry name" value="GNAT"/>
    <property type="match status" value="1"/>
</dbReference>
<dbReference type="RefSeq" id="WP_369857688.1">
    <property type="nucleotide sequence ID" value="NZ_JBBKTX010000024.1"/>
</dbReference>
<keyword evidence="1" id="KW-0808">Transferase</keyword>
<comment type="caution">
    <text evidence="4">The sequence shown here is derived from an EMBL/GenBank/DDBJ whole genome shotgun (WGS) entry which is preliminary data.</text>
</comment>
<sequence length="167" mass="18070">MTEVHAAIDIVAVDFLNPRHAADLVALLNAYATDPMGGGEPLPLACRASLVARLATLPYAHSWIAYVNDQPAGLLNAFEGFSTFKAQPLLNIHDLAVNADFRGLGLSQQLLAAAEHKARLLGCCKVTLEVLSNNHVAQQAYLKYGFAGYELDPEAGHALFWQKMLDN</sequence>
<dbReference type="EMBL" id="JBBKTX010000024">
    <property type="protein sequence ID" value="MFK4754122.1"/>
    <property type="molecule type" value="Genomic_DNA"/>
</dbReference>
<feature type="domain" description="N-acetyltransferase" evidence="3">
    <location>
        <begin position="11"/>
        <end position="166"/>
    </location>
</feature>
<evidence type="ECO:0000256" key="2">
    <source>
        <dbReference type="ARBA" id="ARBA00023315"/>
    </source>
</evidence>
<proteinExistence type="predicted"/>
<protein>
    <submittedName>
        <fullName evidence="4">GNAT family N-acetyltransferase</fullName>
    </submittedName>
</protein>
<gene>
    <name evidence="4" type="ORF">WG929_17045</name>
</gene>
<dbReference type="InterPro" id="IPR000182">
    <property type="entry name" value="GNAT_dom"/>
</dbReference>
<reference evidence="4 5" key="1">
    <citation type="submission" date="2024-03" db="EMBL/GenBank/DDBJ databases">
        <title>High-quality draft genome sequence of Oceanobacter sp. wDCs-4.</title>
        <authorList>
            <person name="Dong C."/>
        </authorList>
    </citation>
    <scope>NUCLEOTIDE SEQUENCE [LARGE SCALE GENOMIC DNA]</scope>
    <source>
        <strain evidence="5">wDCs-4</strain>
    </source>
</reference>
<evidence type="ECO:0000313" key="5">
    <source>
        <dbReference type="Proteomes" id="UP001620597"/>
    </source>
</evidence>
<dbReference type="Gene3D" id="3.40.630.30">
    <property type="match status" value="1"/>
</dbReference>
<dbReference type="PANTHER" id="PTHR43877">
    <property type="entry name" value="AMINOALKYLPHOSPHONATE N-ACETYLTRANSFERASE-RELATED-RELATED"/>
    <property type="match status" value="1"/>
</dbReference>
<keyword evidence="5" id="KW-1185">Reference proteome</keyword>
<name>A0ABW8NMA3_9GAMM</name>
<dbReference type="InterPro" id="IPR050832">
    <property type="entry name" value="Bact_Acetyltransf"/>
</dbReference>
<dbReference type="Pfam" id="PF00583">
    <property type="entry name" value="Acetyltransf_1"/>
    <property type="match status" value="1"/>
</dbReference>
<dbReference type="InterPro" id="IPR016181">
    <property type="entry name" value="Acyl_CoA_acyltransferase"/>
</dbReference>
<accession>A0ABW8NMA3</accession>